<comment type="similarity">
    <text evidence="1 7">Belongs to the glutathione peroxidase family.</text>
</comment>
<dbReference type="GO" id="GO:0010269">
    <property type="term" value="P:response to selenium ion"/>
    <property type="evidence" value="ECO:0007669"/>
    <property type="project" value="TreeGrafter"/>
</dbReference>
<dbReference type="Gene3D" id="3.40.30.10">
    <property type="entry name" value="Glutaredoxin"/>
    <property type="match status" value="1"/>
</dbReference>
<dbReference type="GO" id="GO:0006749">
    <property type="term" value="P:glutathione metabolic process"/>
    <property type="evidence" value="ECO:0007669"/>
    <property type="project" value="TreeGrafter"/>
</dbReference>
<dbReference type="SUPFAM" id="SSF52833">
    <property type="entry name" value="Thioredoxin-like"/>
    <property type="match status" value="1"/>
</dbReference>
<evidence type="ECO:0000313" key="8">
    <source>
        <dbReference type="EMBL" id="LAC19939.1"/>
    </source>
</evidence>
<organism evidence="8">
    <name type="scientific">Hirondellea gigas</name>
    <dbReference type="NCBI Taxonomy" id="1518452"/>
    <lineage>
        <taxon>Eukaryota</taxon>
        <taxon>Metazoa</taxon>
        <taxon>Ecdysozoa</taxon>
        <taxon>Arthropoda</taxon>
        <taxon>Crustacea</taxon>
        <taxon>Multicrustacea</taxon>
        <taxon>Malacostraca</taxon>
        <taxon>Eumalacostraca</taxon>
        <taxon>Peracarida</taxon>
        <taxon>Amphipoda</taxon>
        <taxon>Amphilochidea</taxon>
        <taxon>Lysianassida</taxon>
        <taxon>Lysianassidira</taxon>
        <taxon>Lysianassoidea</taxon>
        <taxon>Lysianassidae</taxon>
        <taxon>Hirondellea</taxon>
    </lineage>
</organism>
<comment type="subunit">
    <text evidence="6">Homotetramer. Interacts with MIEN1.</text>
</comment>
<dbReference type="Pfam" id="PF00255">
    <property type="entry name" value="GSHPx"/>
    <property type="match status" value="1"/>
</dbReference>
<dbReference type="GO" id="GO:0004602">
    <property type="term" value="F:glutathione peroxidase activity"/>
    <property type="evidence" value="ECO:0007669"/>
    <property type="project" value="UniProtKB-EC"/>
</dbReference>
<name>A0A6A7FP16_9CRUS</name>
<dbReference type="PRINTS" id="PR01011">
    <property type="entry name" value="GLUTPROXDASE"/>
</dbReference>
<evidence type="ECO:0000256" key="2">
    <source>
        <dbReference type="ARBA" id="ARBA00022559"/>
    </source>
</evidence>
<dbReference type="InterPro" id="IPR036249">
    <property type="entry name" value="Thioredoxin-like_sf"/>
</dbReference>
<dbReference type="PROSITE" id="PS51355">
    <property type="entry name" value="GLUTATHIONE_PEROXID_3"/>
    <property type="match status" value="1"/>
</dbReference>
<comment type="catalytic activity">
    <reaction evidence="5">
        <text>(12S)-hydroperoxy-(5Z,8Z,10E,14Z)-eicosatetraenoate + 2 glutathione = (12S)-hydroxy-(5Z,8Z,10E,14Z)-eicosatetraenoate + glutathione disulfide + H2O</text>
        <dbReference type="Rhea" id="RHEA:50708"/>
        <dbReference type="ChEBI" id="CHEBI:15377"/>
        <dbReference type="ChEBI" id="CHEBI:57444"/>
        <dbReference type="ChEBI" id="CHEBI:57925"/>
        <dbReference type="ChEBI" id="CHEBI:58297"/>
        <dbReference type="ChEBI" id="CHEBI:90680"/>
    </reaction>
    <physiologicalReaction direction="left-to-right" evidence="5">
        <dbReference type="Rhea" id="RHEA:50709"/>
    </physiologicalReaction>
</comment>
<sequence>MNQLLQEFQGRLAVLCFPTNQFGHQENTSNDEMLASLKHVRPGQGFEPLANIFQKIEVNGHQTHPLFKFLKRLLPAPADDAGVIMSDPKFIIWSPVCRSDIAWNFEKFLVDHNGLPYKRYSKNFETKDIAYDIKKLLKRQDRQQ</sequence>
<evidence type="ECO:0000256" key="7">
    <source>
        <dbReference type="RuleBase" id="RU000499"/>
    </source>
</evidence>
<evidence type="ECO:0000256" key="6">
    <source>
        <dbReference type="ARBA" id="ARBA00038541"/>
    </source>
</evidence>
<reference evidence="8" key="1">
    <citation type="submission" date="2017-11" db="EMBL/GenBank/DDBJ databases">
        <title>The sensing device of the deep-sea amphipod.</title>
        <authorList>
            <person name="Kobayashi H."/>
            <person name="Nagahama T."/>
            <person name="Arai W."/>
            <person name="Sasagawa Y."/>
            <person name="Umeda M."/>
            <person name="Hayashi T."/>
            <person name="Nikaido I."/>
            <person name="Watanabe H."/>
            <person name="Oguri K."/>
            <person name="Kitazato H."/>
            <person name="Fujioka K."/>
            <person name="Kido Y."/>
            <person name="Takami H."/>
        </authorList>
    </citation>
    <scope>NUCLEOTIDE SEQUENCE</scope>
    <source>
        <tissue evidence="8">Whole body</tissue>
    </source>
</reference>
<evidence type="ECO:0000256" key="1">
    <source>
        <dbReference type="ARBA" id="ARBA00006926"/>
    </source>
</evidence>
<dbReference type="EMBL" id="IACT01000532">
    <property type="protein sequence ID" value="LAC19939.1"/>
    <property type="molecule type" value="mRNA"/>
</dbReference>
<comment type="catalytic activity">
    <reaction evidence="4">
        <text>2 glutathione + H2O2 = glutathione disulfide + 2 H2O</text>
        <dbReference type="Rhea" id="RHEA:16833"/>
        <dbReference type="ChEBI" id="CHEBI:15377"/>
        <dbReference type="ChEBI" id="CHEBI:16240"/>
        <dbReference type="ChEBI" id="CHEBI:57925"/>
        <dbReference type="ChEBI" id="CHEBI:58297"/>
        <dbReference type="EC" id="1.11.1.9"/>
    </reaction>
    <physiologicalReaction direction="left-to-right" evidence="4">
        <dbReference type="Rhea" id="RHEA:16834"/>
    </physiologicalReaction>
</comment>
<keyword evidence="2 7" id="KW-0575">Peroxidase</keyword>
<dbReference type="GO" id="GO:0042744">
    <property type="term" value="P:hydrogen peroxide catabolic process"/>
    <property type="evidence" value="ECO:0007669"/>
    <property type="project" value="TreeGrafter"/>
</dbReference>
<dbReference type="InterPro" id="IPR000889">
    <property type="entry name" value="Glutathione_peroxidase"/>
</dbReference>
<dbReference type="GO" id="GO:0042542">
    <property type="term" value="P:response to hydrogen peroxide"/>
    <property type="evidence" value="ECO:0007669"/>
    <property type="project" value="TreeGrafter"/>
</dbReference>
<keyword evidence="3 7" id="KW-0560">Oxidoreductase</keyword>
<dbReference type="GO" id="GO:0005829">
    <property type="term" value="C:cytosol"/>
    <property type="evidence" value="ECO:0007669"/>
    <property type="project" value="TreeGrafter"/>
</dbReference>
<dbReference type="PANTHER" id="PTHR11592">
    <property type="entry name" value="GLUTATHIONE PEROXIDASE"/>
    <property type="match status" value="1"/>
</dbReference>
<protein>
    <recommendedName>
        <fullName evidence="7">Glutathione peroxidase</fullName>
    </recommendedName>
</protein>
<evidence type="ECO:0000256" key="4">
    <source>
        <dbReference type="ARBA" id="ARBA00036108"/>
    </source>
</evidence>
<accession>A0A6A7FP16</accession>
<dbReference type="GO" id="GO:0005739">
    <property type="term" value="C:mitochondrion"/>
    <property type="evidence" value="ECO:0007669"/>
    <property type="project" value="TreeGrafter"/>
</dbReference>
<proteinExistence type="evidence at transcript level"/>
<evidence type="ECO:0000256" key="5">
    <source>
        <dbReference type="ARBA" id="ARBA00036482"/>
    </source>
</evidence>
<dbReference type="PIRSF" id="PIRSF000303">
    <property type="entry name" value="Glutathion_perox"/>
    <property type="match status" value="1"/>
</dbReference>
<evidence type="ECO:0000256" key="3">
    <source>
        <dbReference type="ARBA" id="ARBA00023002"/>
    </source>
</evidence>
<dbReference type="PANTHER" id="PTHR11592:SF41">
    <property type="entry name" value="GLUTATHIONE PEROXIDASE 1"/>
    <property type="match status" value="1"/>
</dbReference>
<dbReference type="AlphaFoldDB" id="A0A6A7FP16"/>